<dbReference type="SUPFAM" id="SSF51261">
    <property type="entry name" value="Duplicated hybrid motif"/>
    <property type="match status" value="1"/>
</dbReference>
<gene>
    <name evidence="2" type="ORF">A2368_03285</name>
</gene>
<dbReference type="PANTHER" id="PTHR21666:SF270">
    <property type="entry name" value="MUREIN HYDROLASE ACTIVATOR ENVC"/>
    <property type="match status" value="1"/>
</dbReference>
<feature type="domain" description="M23ase beta-sheet core" evidence="1">
    <location>
        <begin position="167"/>
        <end position="261"/>
    </location>
</feature>
<dbReference type="Pfam" id="PF01551">
    <property type="entry name" value="Peptidase_M23"/>
    <property type="match status" value="1"/>
</dbReference>
<reference evidence="2 3" key="1">
    <citation type="journal article" date="2016" name="Nat. Commun.">
        <title>Thousands of microbial genomes shed light on interconnected biogeochemical processes in an aquifer system.</title>
        <authorList>
            <person name="Anantharaman K."/>
            <person name="Brown C.T."/>
            <person name="Hug L.A."/>
            <person name="Sharon I."/>
            <person name="Castelle C.J."/>
            <person name="Probst A.J."/>
            <person name="Thomas B.C."/>
            <person name="Singh A."/>
            <person name="Wilkins M.J."/>
            <person name="Karaoz U."/>
            <person name="Brodie E.L."/>
            <person name="Williams K.H."/>
            <person name="Hubbard S.S."/>
            <person name="Banfield J.F."/>
        </authorList>
    </citation>
    <scope>NUCLEOTIDE SEQUENCE [LARGE SCALE GENOMIC DNA]</scope>
</reference>
<comment type="caution">
    <text evidence="2">The sequence shown here is derived from an EMBL/GenBank/DDBJ whole genome shotgun (WGS) entry which is preliminary data.</text>
</comment>
<protein>
    <recommendedName>
        <fullName evidence="1">M23ase beta-sheet core domain-containing protein</fullName>
    </recommendedName>
</protein>
<dbReference type="InterPro" id="IPR011055">
    <property type="entry name" value="Dup_hybrid_motif"/>
</dbReference>
<dbReference type="Gene3D" id="2.70.70.10">
    <property type="entry name" value="Glucose Permease (Domain IIA)"/>
    <property type="match status" value="1"/>
</dbReference>
<name>A0A1F5FGZ6_9BACT</name>
<organism evidence="2 3">
    <name type="scientific">Candidatus Collierbacteria bacterium RIFOXYB1_FULL_49_13</name>
    <dbReference type="NCBI Taxonomy" id="1817728"/>
    <lineage>
        <taxon>Bacteria</taxon>
        <taxon>Candidatus Collieribacteriota</taxon>
    </lineage>
</organism>
<evidence type="ECO:0000259" key="1">
    <source>
        <dbReference type="Pfam" id="PF01551"/>
    </source>
</evidence>
<evidence type="ECO:0000313" key="3">
    <source>
        <dbReference type="Proteomes" id="UP000176682"/>
    </source>
</evidence>
<accession>A0A1F5FGZ6</accession>
<dbReference type="CDD" id="cd12797">
    <property type="entry name" value="M23_peptidase"/>
    <property type="match status" value="1"/>
</dbReference>
<proteinExistence type="predicted"/>
<dbReference type="Proteomes" id="UP000176682">
    <property type="component" value="Unassembled WGS sequence"/>
</dbReference>
<dbReference type="InterPro" id="IPR016047">
    <property type="entry name" value="M23ase_b-sheet_dom"/>
</dbReference>
<dbReference type="AlphaFoldDB" id="A0A1F5FGZ6"/>
<dbReference type="PANTHER" id="PTHR21666">
    <property type="entry name" value="PEPTIDASE-RELATED"/>
    <property type="match status" value="1"/>
</dbReference>
<evidence type="ECO:0000313" key="2">
    <source>
        <dbReference type="EMBL" id="OGD78832.1"/>
    </source>
</evidence>
<dbReference type="InterPro" id="IPR050570">
    <property type="entry name" value="Cell_wall_metabolism_enzyme"/>
</dbReference>
<sequence length="266" mass="28927">MVTSGFGLEAPQAVKGPPLTAGIREVRGYSVAGLCSFLPQAALGVDSWRQIAVRMIQIKNKIEARLFVWFSDHLGKLPRTKYSHPVSRLLRPVFEHVSVRRFVGTQLAALSMAVSALSVPSSALGVVWPWQTLAAENEIQIDVNTEESAVQPVPETVGISQGFHLLHPGLDIRAPLGSEIYPIKEGVVKQVSFSRFGYGRHVVVSHSDGDESLYAHMGKVFVEEGELVSAGTALGEIGLTGRTTGPHLHLEVIHKGRRTNPVAYIR</sequence>
<dbReference type="EMBL" id="MFAM01000034">
    <property type="protein sequence ID" value="OGD78832.1"/>
    <property type="molecule type" value="Genomic_DNA"/>
</dbReference>
<dbReference type="GO" id="GO:0004222">
    <property type="term" value="F:metalloendopeptidase activity"/>
    <property type="evidence" value="ECO:0007669"/>
    <property type="project" value="TreeGrafter"/>
</dbReference>